<evidence type="ECO:0000313" key="1">
    <source>
        <dbReference type="EMBL" id="TFK38790.1"/>
    </source>
</evidence>
<evidence type="ECO:0000313" key="2">
    <source>
        <dbReference type="Proteomes" id="UP000308652"/>
    </source>
</evidence>
<organism evidence="1 2">
    <name type="scientific">Crucibulum laeve</name>
    <dbReference type="NCBI Taxonomy" id="68775"/>
    <lineage>
        <taxon>Eukaryota</taxon>
        <taxon>Fungi</taxon>
        <taxon>Dikarya</taxon>
        <taxon>Basidiomycota</taxon>
        <taxon>Agaricomycotina</taxon>
        <taxon>Agaricomycetes</taxon>
        <taxon>Agaricomycetidae</taxon>
        <taxon>Agaricales</taxon>
        <taxon>Agaricineae</taxon>
        <taxon>Nidulariaceae</taxon>
        <taxon>Crucibulum</taxon>
    </lineage>
</organism>
<protein>
    <submittedName>
        <fullName evidence="1">Uncharacterized protein</fullName>
    </submittedName>
</protein>
<accession>A0A5C3M0S3</accession>
<reference evidence="1 2" key="1">
    <citation type="journal article" date="2019" name="Nat. Ecol. Evol.">
        <title>Megaphylogeny resolves global patterns of mushroom evolution.</title>
        <authorList>
            <person name="Varga T."/>
            <person name="Krizsan K."/>
            <person name="Foldi C."/>
            <person name="Dima B."/>
            <person name="Sanchez-Garcia M."/>
            <person name="Sanchez-Ramirez S."/>
            <person name="Szollosi G.J."/>
            <person name="Szarkandi J.G."/>
            <person name="Papp V."/>
            <person name="Albert L."/>
            <person name="Andreopoulos W."/>
            <person name="Angelini C."/>
            <person name="Antonin V."/>
            <person name="Barry K.W."/>
            <person name="Bougher N.L."/>
            <person name="Buchanan P."/>
            <person name="Buyck B."/>
            <person name="Bense V."/>
            <person name="Catcheside P."/>
            <person name="Chovatia M."/>
            <person name="Cooper J."/>
            <person name="Damon W."/>
            <person name="Desjardin D."/>
            <person name="Finy P."/>
            <person name="Geml J."/>
            <person name="Haridas S."/>
            <person name="Hughes K."/>
            <person name="Justo A."/>
            <person name="Karasinski D."/>
            <person name="Kautmanova I."/>
            <person name="Kiss B."/>
            <person name="Kocsube S."/>
            <person name="Kotiranta H."/>
            <person name="LaButti K.M."/>
            <person name="Lechner B.E."/>
            <person name="Liimatainen K."/>
            <person name="Lipzen A."/>
            <person name="Lukacs Z."/>
            <person name="Mihaltcheva S."/>
            <person name="Morgado L.N."/>
            <person name="Niskanen T."/>
            <person name="Noordeloos M.E."/>
            <person name="Ohm R.A."/>
            <person name="Ortiz-Santana B."/>
            <person name="Ovrebo C."/>
            <person name="Racz N."/>
            <person name="Riley R."/>
            <person name="Savchenko A."/>
            <person name="Shiryaev A."/>
            <person name="Soop K."/>
            <person name="Spirin V."/>
            <person name="Szebenyi C."/>
            <person name="Tomsovsky M."/>
            <person name="Tulloss R.E."/>
            <person name="Uehling J."/>
            <person name="Grigoriev I.V."/>
            <person name="Vagvolgyi C."/>
            <person name="Papp T."/>
            <person name="Martin F.M."/>
            <person name="Miettinen O."/>
            <person name="Hibbett D.S."/>
            <person name="Nagy L.G."/>
        </authorList>
    </citation>
    <scope>NUCLEOTIDE SEQUENCE [LARGE SCALE GENOMIC DNA]</scope>
    <source>
        <strain evidence="1 2">CBS 166.37</strain>
    </source>
</reference>
<name>A0A5C3M0S3_9AGAR</name>
<dbReference type="OrthoDB" id="21416at2759"/>
<dbReference type="Proteomes" id="UP000308652">
    <property type="component" value="Unassembled WGS sequence"/>
</dbReference>
<dbReference type="AlphaFoldDB" id="A0A5C3M0S3"/>
<keyword evidence="2" id="KW-1185">Reference proteome</keyword>
<dbReference type="EMBL" id="ML213602">
    <property type="protein sequence ID" value="TFK38790.1"/>
    <property type="molecule type" value="Genomic_DNA"/>
</dbReference>
<sequence>MISSWGDHVANKDSSSLSDEGDAELLVVTGIEEDKNERQAVATITIVNTNYLQLTRLFYLTRPLISQHVFMKCHFSNCGHYLHLVALEVYYFPPNSSNKDEKCSLGYLIIGGKTLVKSIIFMETNKPKTWDIYVKDLSEQITNLEPGCYVSKEDP</sequence>
<gene>
    <name evidence="1" type="ORF">BDQ12DRAFT_666024</name>
</gene>
<proteinExistence type="predicted"/>